<name>A0A1M4Y443_9GAMM</name>
<dbReference type="OrthoDB" id="6167913at2"/>
<evidence type="ECO:0000313" key="1">
    <source>
        <dbReference type="EMBL" id="SHF00557.1"/>
    </source>
</evidence>
<accession>A0A1M4Y443</accession>
<protein>
    <submittedName>
        <fullName evidence="1">Uncharacterized protein</fullName>
    </submittedName>
</protein>
<gene>
    <name evidence="1" type="ORF">SAMN02745148_01578</name>
</gene>
<dbReference type="RefSeq" id="WP_072821496.1">
    <property type="nucleotide sequence ID" value="NZ_FQUJ01000006.1"/>
</dbReference>
<dbReference type="EMBL" id="FQUJ01000006">
    <property type="protein sequence ID" value="SHF00557.1"/>
    <property type="molecule type" value="Genomic_DNA"/>
</dbReference>
<proteinExistence type="predicted"/>
<reference evidence="1 2" key="1">
    <citation type="submission" date="2016-11" db="EMBL/GenBank/DDBJ databases">
        <authorList>
            <person name="Jaros S."/>
            <person name="Januszkiewicz K."/>
            <person name="Wedrychowicz H."/>
        </authorList>
    </citation>
    <scope>NUCLEOTIDE SEQUENCE [LARGE SCALE GENOMIC DNA]</scope>
    <source>
        <strain evidence="1 2">DSM 19980</strain>
    </source>
</reference>
<organism evidence="1 2">
    <name type="scientific">Modicisalibacter ilicicola DSM 19980</name>
    <dbReference type="NCBI Taxonomy" id="1121942"/>
    <lineage>
        <taxon>Bacteria</taxon>
        <taxon>Pseudomonadati</taxon>
        <taxon>Pseudomonadota</taxon>
        <taxon>Gammaproteobacteria</taxon>
        <taxon>Oceanospirillales</taxon>
        <taxon>Halomonadaceae</taxon>
        <taxon>Modicisalibacter</taxon>
    </lineage>
</organism>
<dbReference type="AlphaFoldDB" id="A0A1M4Y443"/>
<evidence type="ECO:0000313" key="2">
    <source>
        <dbReference type="Proteomes" id="UP000184346"/>
    </source>
</evidence>
<keyword evidence="2" id="KW-1185">Reference proteome</keyword>
<sequence>MTSTYPDDEVQPVKPSVFERHLQTGIQVILVLLLGWSGLKLVTLGESSAVLRERLVYQGEQIERLRRDLRDWSNVYYTKSDADREIGSLKSSVESIKSSLSGLRDRITVIEGKSNDS</sequence>
<dbReference type="Proteomes" id="UP000184346">
    <property type="component" value="Unassembled WGS sequence"/>
</dbReference>
<dbReference type="STRING" id="1121942.SAMN02745148_01578"/>